<dbReference type="RefSeq" id="XP_024686871.1">
    <property type="nucleotide sequence ID" value="XM_024821004.1"/>
</dbReference>
<dbReference type="AlphaFoldDB" id="A0A2I1CKZ1"/>
<reference evidence="2" key="1">
    <citation type="journal article" date="2018" name="Proc. Natl. Acad. Sci. U.S.A.">
        <title>Linking secondary metabolites to gene clusters through genome sequencing of six diverse Aspergillus species.</title>
        <authorList>
            <person name="Kaerboelling I."/>
            <person name="Vesth T.C."/>
            <person name="Frisvad J.C."/>
            <person name="Nybo J.L."/>
            <person name="Theobald S."/>
            <person name="Kuo A."/>
            <person name="Bowyer P."/>
            <person name="Matsuda Y."/>
            <person name="Mondo S."/>
            <person name="Lyhne E.K."/>
            <person name="Kogle M.E."/>
            <person name="Clum A."/>
            <person name="Lipzen A."/>
            <person name="Salamov A."/>
            <person name="Ngan C.Y."/>
            <person name="Daum C."/>
            <person name="Chiniquy J."/>
            <person name="Barry K."/>
            <person name="LaButti K."/>
            <person name="Haridas S."/>
            <person name="Simmons B.A."/>
            <person name="Magnuson J.K."/>
            <person name="Mortensen U.H."/>
            <person name="Larsen T.O."/>
            <person name="Grigoriev I.V."/>
            <person name="Baker S.E."/>
            <person name="Andersen M.R."/>
        </authorList>
    </citation>
    <scope>NUCLEOTIDE SEQUENCE [LARGE SCALE GENOMIC DNA]</scope>
    <source>
        <strain evidence="2">IBT 16806</strain>
    </source>
</reference>
<dbReference type="EMBL" id="MSZS01000001">
    <property type="protein sequence ID" value="PKX98276.1"/>
    <property type="molecule type" value="Genomic_DNA"/>
</dbReference>
<dbReference type="Proteomes" id="UP000234474">
    <property type="component" value="Unassembled WGS sequence"/>
</dbReference>
<sequence length="84" mass="9506">MLKSTGFDLICVSVFFFPVPLLPELFWHVRIANSLITLSLPREKCRNITLRGQSPSFCSTQPVCIVMVKLDSRLLETAFSVLSF</sequence>
<name>A0A2I1CKZ1_ASPN1</name>
<dbReference type="VEuPathDB" id="FungiDB:P174DRAFT_10840"/>
<accession>A0A2I1CKZ1</accession>
<proteinExistence type="predicted"/>
<evidence type="ECO:0000313" key="1">
    <source>
        <dbReference type="EMBL" id="PKX98276.1"/>
    </source>
</evidence>
<dbReference type="GeneID" id="36528330"/>
<comment type="caution">
    <text evidence="1">The sequence shown here is derived from an EMBL/GenBank/DDBJ whole genome shotgun (WGS) entry which is preliminary data.</text>
</comment>
<organism evidence="1 2">
    <name type="scientific">Aspergillus novofumigatus (strain IBT 16806)</name>
    <dbReference type="NCBI Taxonomy" id="1392255"/>
    <lineage>
        <taxon>Eukaryota</taxon>
        <taxon>Fungi</taxon>
        <taxon>Dikarya</taxon>
        <taxon>Ascomycota</taxon>
        <taxon>Pezizomycotina</taxon>
        <taxon>Eurotiomycetes</taxon>
        <taxon>Eurotiomycetidae</taxon>
        <taxon>Eurotiales</taxon>
        <taxon>Aspergillaceae</taxon>
        <taxon>Aspergillus</taxon>
        <taxon>Aspergillus subgen. Fumigati</taxon>
    </lineage>
</organism>
<evidence type="ECO:0000313" key="2">
    <source>
        <dbReference type="Proteomes" id="UP000234474"/>
    </source>
</evidence>
<gene>
    <name evidence="1" type="ORF">P174DRAFT_10840</name>
</gene>
<keyword evidence="2" id="KW-1185">Reference proteome</keyword>
<protein>
    <submittedName>
        <fullName evidence="1">Uncharacterized protein</fullName>
    </submittedName>
</protein>